<name>A0A1Y1V729_9FUNG</name>
<comment type="caution">
    <text evidence="1">The sequence shown here is derived from an EMBL/GenBank/DDBJ whole genome shotgun (WGS) entry which is preliminary data.</text>
</comment>
<reference evidence="1 2" key="1">
    <citation type="submission" date="2016-08" db="EMBL/GenBank/DDBJ databases">
        <title>Genomes of anaerobic fungi encode conserved fungal cellulosomes for biomass hydrolysis.</title>
        <authorList>
            <consortium name="DOE Joint Genome Institute"/>
            <person name="Haitjema C.H."/>
            <person name="Gilmore S.P."/>
            <person name="Henske J.K."/>
            <person name="Solomon K.V."/>
            <person name="De Groot R."/>
            <person name="Kuo A."/>
            <person name="Mondo S.J."/>
            <person name="Salamov A.A."/>
            <person name="Labutti K."/>
            <person name="Zhao Z."/>
            <person name="Chiniquy J."/>
            <person name="Barry K."/>
            <person name="Brewer H.M."/>
            <person name="Purvine S.O."/>
            <person name="Wright A.T."/>
            <person name="Boxma B."/>
            <person name="Van Alen T."/>
            <person name="Hackstein J.H."/>
            <person name="Baker S.E."/>
            <person name="Grigoriev I.V."/>
            <person name="O'Malley M.A."/>
        </authorList>
    </citation>
    <scope>NUCLEOTIDE SEQUENCE [LARGE SCALE GENOMIC DNA]</scope>
    <source>
        <strain evidence="2">finn</strain>
    </source>
</reference>
<accession>A0A1Y1V729</accession>
<evidence type="ECO:0000313" key="2">
    <source>
        <dbReference type="Proteomes" id="UP000193719"/>
    </source>
</evidence>
<gene>
    <name evidence="1" type="ORF">BCR36DRAFT_371640</name>
</gene>
<dbReference type="AlphaFoldDB" id="A0A1Y1V729"/>
<organism evidence="1 2">
    <name type="scientific">Piromyces finnis</name>
    <dbReference type="NCBI Taxonomy" id="1754191"/>
    <lineage>
        <taxon>Eukaryota</taxon>
        <taxon>Fungi</taxon>
        <taxon>Fungi incertae sedis</taxon>
        <taxon>Chytridiomycota</taxon>
        <taxon>Chytridiomycota incertae sedis</taxon>
        <taxon>Neocallimastigomycetes</taxon>
        <taxon>Neocallimastigales</taxon>
        <taxon>Neocallimastigaceae</taxon>
        <taxon>Piromyces</taxon>
    </lineage>
</organism>
<keyword evidence="2" id="KW-1185">Reference proteome</keyword>
<dbReference type="EMBL" id="MCFH01000030">
    <property type="protein sequence ID" value="ORX47577.1"/>
    <property type="molecule type" value="Genomic_DNA"/>
</dbReference>
<reference evidence="1 2" key="2">
    <citation type="submission" date="2016-08" db="EMBL/GenBank/DDBJ databases">
        <title>Pervasive Adenine N6-methylation of Active Genes in Fungi.</title>
        <authorList>
            <consortium name="DOE Joint Genome Institute"/>
            <person name="Mondo S.J."/>
            <person name="Dannebaum R.O."/>
            <person name="Kuo R.C."/>
            <person name="Labutti K."/>
            <person name="Haridas S."/>
            <person name="Kuo A."/>
            <person name="Salamov A."/>
            <person name="Ahrendt S.R."/>
            <person name="Lipzen A."/>
            <person name="Sullivan W."/>
            <person name="Andreopoulos W.B."/>
            <person name="Clum A."/>
            <person name="Lindquist E."/>
            <person name="Daum C."/>
            <person name="Ramamoorthy G.K."/>
            <person name="Gryganskyi A."/>
            <person name="Culley D."/>
            <person name="Magnuson J.K."/>
            <person name="James T.Y."/>
            <person name="O'Malley M.A."/>
            <person name="Stajich J.E."/>
            <person name="Spatafora J.W."/>
            <person name="Visel A."/>
            <person name="Grigoriev I.V."/>
        </authorList>
    </citation>
    <scope>NUCLEOTIDE SEQUENCE [LARGE SCALE GENOMIC DNA]</scope>
    <source>
        <strain evidence="2">finn</strain>
    </source>
</reference>
<dbReference type="OrthoDB" id="10606304at2759"/>
<proteinExistence type="predicted"/>
<protein>
    <submittedName>
        <fullName evidence="1">Uncharacterized protein</fullName>
    </submittedName>
</protein>
<sequence length="393" mass="46010">MYSDITKEVINTFIKKERQNEASFVELFPSVDLNKMKKIFDSECYETNNNNNNNNNDTIVTNFFEYTGNNTSNILRTNDNANNKDDNSIDNSEININTFNMEDNLNMLEKCDNAVILIEEENKKQKELKPNHNTIRSDGNKFMEFLNRSKQNEENTIDKNSESYKKYLNNKSSKSFISYKKFEVLNSTLLPNTIDSMFSECPNEFDIYEYNSNTSTNNNYNNSINEQHVDNTKKIGKLIKKENKNSNNNKYFSNNLNENKTINNNRDVNDISLSDHDLTNPDIILSKIRKYNEEMEKIQNEIISNYRLNCKPSLNYNISNIENISKIKITEETCIDDDTEQPIEEISLKKDFWKTSNLSISMKELEKKSITNNDIDITSKPFLKVDNFVTWEE</sequence>
<evidence type="ECO:0000313" key="1">
    <source>
        <dbReference type="EMBL" id="ORX47577.1"/>
    </source>
</evidence>
<dbReference type="Proteomes" id="UP000193719">
    <property type="component" value="Unassembled WGS sequence"/>
</dbReference>